<comment type="similarity">
    <text evidence="1">Belongs to the ArsC family.</text>
</comment>
<dbReference type="PANTHER" id="PTHR30041">
    <property type="entry name" value="ARSENATE REDUCTASE"/>
    <property type="match status" value="1"/>
</dbReference>
<dbReference type="PANTHER" id="PTHR30041:SF7">
    <property type="entry name" value="GLOBAL TRANSCRIPTIONAL REGULATOR SPX"/>
    <property type="match status" value="1"/>
</dbReference>
<name>A0AA45QQK8_9LACT</name>
<dbReference type="Gene3D" id="3.40.30.10">
    <property type="entry name" value="Glutaredoxin"/>
    <property type="match status" value="1"/>
</dbReference>
<evidence type="ECO:0008006" key="4">
    <source>
        <dbReference type="Google" id="ProtNLM"/>
    </source>
</evidence>
<dbReference type="EMBL" id="CP070872">
    <property type="protein sequence ID" value="QSE76019.1"/>
    <property type="molecule type" value="Genomic_DNA"/>
</dbReference>
<proteinExistence type="inferred from homology"/>
<dbReference type="PROSITE" id="PS51353">
    <property type="entry name" value="ARSC"/>
    <property type="match status" value="1"/>
</dbReference>
<dbReference type="Pfam" id="PF03960">
    <property type="entry name" value="ArsC"/>
    <property type="match status" value="1"/>
</dbReference>
<organism evidence="2 3">
    <name type="scientific">Lactococcus taiwanensis</name>
    <dbReference type="NCBI Taxonomy" id="1151742"/>
    <lineage>
        <taxon>Bacteria</taxon>
        <taxon>Bacillati</taxon>
        <taxon>Bacillota</taxon>
        <taxon>Bacilli</taxon>
        <taxon>Lactobacillales</taxon>
        <taxon>Streptococcaceae</taxon>
        <taxon>Lactococcus</taxon>
    </lineage>
</organism>
<evidence type="ECO:0000313" key="2">
    <source>
        <dbReference type="EMBL" id="QSE76019.1"/>
    </source>
</evidence>
<dbReference type="InterPro" id="IPR036249">
    <property type="entry name" value="Thioredoxin-like_sf"/>
</dbReference>
<gene>
    <name evidence="2" type="ORF">JW886_05955</name>
</gene>
<dbReference type="SUPFAM" id="SSF52833">
    <property type="entry name" value="Thioredoxin-like"/>
    <property type="match status" value="1"/>
</dbReference>
<evidence type="ECO:0000313" key="3">
    <source>
        <dbReference type="Proteomes" id="UP000663608"/>
    </source>
</evidence>
<protein>
    <recommendedName>
        <fullName evidence="4">Arsenate reductase</fullName>
    </recommendedName>
</protein>
<reference evidence="2 3" key="1">
    <citation type="submission" date="2021-02" db="EMBL/GenBank/DDBJ databases">
        <title>Complete genome sequence of Lactococcus lactis strain K_LL004.</title>
        <authorList>
            <person name="Kim H.B."/>
        </authorList>
    </citation>
    <scope>NUCLEOTIDE SEQUENCE [LARGE SCALE GENOMIC DNA]</scope>
    <source>
        <strain evidence="2 3">K_LL004</strain>
    </source>
</reference>
<keyword evidence="3" id="KW-1185">Reference proteome</keyword>
<accession>A0AA45QQK8</accession>
<dbReference type="InterPro" id="IPR006660">
    <property type="entry name" value="Arsenate_reductase-like"/>
</dbReference>
<dbReference type="KEGG" id="lti:JW886_05955"/>
<dbReference type="AlphaFoldDB" id="A0AA45QQK8"/>
<evidence type="ECO:0000256" key="1">
    <source>
        <dbReference type="PROSITE-ProRule" id="PRU01282"/>
    </source>
</evidence>
<sequence>MIKFYYTGSSSTCRKAKAWLLNNQLPFEEIHLKKDHITRMDFLHILSLTENGVDDLIAKQGKTYKAL</sequence>
<dbReference type="Proteomes" id="UP000663608">
    <property type="component" value="Chromosome"/>
</dbReference>